<dbReference type="AlphaFoldDB" id="A0A9N9DV00"/>
<feature type="signal peptide" evidence="1">
    <location>
        <begin position="1"/>
        <end position="17"/>
    </location>
</feature>
<keyword evidence="3" id="KW-1185">Reference proteome</keyword>
<dbReference type="Proteomes" id="UP000789405">
    <property type="component" value="Unassembled WGS sequence"/>
</dbReference>
<sequence>MFVICFVNSVLIIVFDTLRIIDKVKVKNLSVSVILDLEGLKCFFEYDLYCTPKNVDTIFFFILTTVLTRSISSFFSNDREVRIKNIKKYGEILKNKDLEGKNLDMHKFVFLQINEYKKASEFLGHQRLYIEVEDKDDDLEYIRSIKEFYTDKEYNKVEEFYLAKFNELEDEENEADEEKFMIVRNINDENKKDIVKKIIFEKLKKPVGKRFLKEKIEKYIKNKINIPETKIIAEELVKHARVYANILEIGLFQYITYSHRSRKKLMESYINSGSEYEKKLIEEIDQCEQIEKMLNHTKHID</sequence>
<evidence type="ECO:0000313" key="2">
    <source>
        <dbReference type="EMBL" id="CAG8649292.1"/>
    </source>
</evidence>
<evidence type="ECO:0000313" key="3">
    <source>
        <dbReference type="Proteomes" id="UP000789405"/>
    </source>
</evidence>
<feature type="non-terminal residue" evidence="2">
    <location>
        <position position="1"/>
    </location>
</feature>
<dbReference type="EMBL" id="CAJVPY010005733">
    <property type="protein sequence ID" value="CAG8649292.1"/>
    <property type="molecule type" value="Genomic_DNA"/>
</dbReference>
<feature type="non-terminal residue" evidence="2">
    <location>
        <position position="301"/>
    </location>
</feature>
<reference evidence="2" key="1">
    <citation type="submission" date="2021-06" db="EMBL/GenBank/DDBJ databases">
        <authorList>
            <person name="Kallberg Y."/>
            <person name="Tangrot J."/>
            <person name="Rosling A."/>
        </authorList>
    </citation>
    <scope>NUCLEOTIDE SEQUENCE</scope>
    <source>
        <strain evidence="2">MA453B</strain>
    </source>
</reference>
<evidence type="ECO:0000256" key="1">
    <source>
        <dbReference type="SAM" id="SignalP"/>
    </source>
</evidence>
<name>A0A9N9DV00_9GLOM</name>
<proteinExistence type="predicted"/>
<feature type="chain" id="PRO_5040292340" evidence="1">
    <location>
        <begin position="18"/>
        <end position="301"/>
    </location>
</feature>
<dbReference type="OrthoDB" id="2431777at2759"/>
<protein>
    <submittedName>
        <fullName evidence="2">11391_t:CDS:1</fullName>
    </submittedName>
</protein>
<gene>
    <name evidence="2" type="ORF">DERYTH_LOCUS10095</name>
</gene>
<accession>A0A9N9DV00</accession>
<organism evidence="2 3">
    <name type="scientific">Dentiscutata erythropus</name>
    <dbReference type="NCBI Taxonomy" id="1348616"/>
    <lineage>
        <taxon>Eukaryota</taxon>
        <taxon>Fungi</taxon>
        <taxon>Fungi incertae sedis</taxon>
        <taxon>Mucoromycota</taxon>
        <taxon>Glomeromycotina</taxon>
        <taxon>Glomeromycetes</taxon>
        <taxon>Diversisporales</taxon>
        <taxon>Gigasporaceae</taxon>
        <taxon>Dentiscutata</taxon>
    </lineage>
</organism>
<comment type="caution">
    <text evidence="2">The sequence shown here is derived from an EMBL/GenBank/DDBJ whole genome shotgun (WGS) entry which is preliminary data.</text>
</comment>
<keyword evidence="1" id="KW-0732">Signal</keyword>